<dbReference type="AlphaFoldDB" id="A0A5T0Q1V3"/>
<protein>
    <submittedName>
        <fullName evidence="1">Clan AA aspartic protease</fullName>
    </submittedName>
</protein>
<proteinExistence type="predicted"/>
<accession>A0A5T0Q1V3</accession>
<comment type="caution">
    <text evidence="1">The sequence shown here is derived from an EMBL/GenBank/DDBJ whole genome shotgun (WGS) entry which is preliminary data.</text>
</comment>
<sequence length="330" mass="38640">MLFLLKKIFPQLFISIILEDKKNIVKASIYRGNKLISSNEKTFDKSENLLEYIKNLSKHFLFYHTALFLDAKEQGLIPSTNIQDCEHFNIGKISLQHILFNNALVYTATEHVEYYSELFEEYRGLDFLYSPFALLYYNTQKEKQPDDQILLYGFKQGHLLAIIVAKGNTILYGDFKIFEQELGLELELPSEDNQEIENNNDDTEVTLDNFNEALNNKFDLLDQENNLETLDNNDNFNLETLDNNDNFNLDELNQFSNDMELCRYIITSIEKFYNDDKYAGVFINGILLYSESDINISAIDFLESETFLEIKTKQINTLDLMIELMRKELK</sequence>
<keyword evidence="1" id="KW-0645">Protease</keyword>
<dbReference type="GO" id="GO:0006508">
    <property type="term" value="P:proteolysis"/>
    <property type="evidence" value="ECO:0007669"/>
    <property type="project" value="UniProtKB-KW"/>
</dbReference>
<name>A0A5T0Q1V3_CAMJU</name>
<gene>
    <name evidence="1" type="ORF">BG735_04055</name>
</gene>
<keyword evidence="1" id="KW-0378">Hydrolase</keyword>
<dbReference type="GO" id="GO:0008233">
    <property type="term" value="F:peptidase activity"/>
    <property type="evidence" value="ECO:0007669"/>
    <property type="project" value="UniProtKB-KW"/>
</dbReference>
<organism evidence="1">
    <name type="scientific">Campylobacter jejuni</name>
    <dbReference type="NCBI Taxonomy" id="197"/>
    <lineage>
        <taxon>Bacteria</taxon>
        <taxon>Pseudomonadati</taxon>
        <taxon>Campylobacterota</taxon>
        <taxon>Epsilonproteobacteria</taxon>
        <taxon>Campylobacterales</taxon>
        <taxon>Campylobacteraceae</taxon>
        <taxon>Campylobacter</taxon>
    </lineage>
</organism>
<reference evidence="1" key="1">
    <citation type="submission" date="2018-05" db="EMBL/GenBank/DDBJ databases">
        <authorList>
            <consortium name="NARMS: The National Antimicrobial Resistance Monitoring System"/>
        </authorList>
    </citation>
    <scope>NUCLEOTIDE SEQUENCE</scope>
    <source>
        <strain evidence="1">FSIS1607372</strain>
    </source>
</reference>
<dbReference type="EMBL" id="AACEEA010000010">
    <property type="protein sequence ID" value="EAK1947815.1"/>
    <property type="molecule type" value="Genomic_DNA"/>
</dbReference>
<evidence type="ECO:0000313" key="1">
    <source>
        <dbReference type="EMBL" id="EAK1947815.1"/>
    </source>
</evidence>